<gene>
    <name evidence="2" type="ORF">FGM00_12760</name>
</gene>
<proteinExistence type="predicted"/>
<sequence>MRTIILCLIAFCSAAISAQEQDYLAIMLESDITNEINYPPGTEFFLFDDSGNLVASNENLTRPFSIKERHVLIVTPTYKEDTDRFVLTSGTIEMKSPKRHQQQGEKANHTVYKDDDKGVITAKKEYFESEIPGTKNLLLVFDNELVFRYFDGQARAWYQGDELPVEGNYLVALPSKVAKISYNPDNGEVWWVFETTP</sequence>
<dbReference type="KEGG" id="asag:FGM00_12760"/>
<dbReference type="EMBL" id="CP040710">
    <property type="protein sequence ID" value="QCX00939.1"/>
    <property type="molecule type" value="Genomic_DNA"/>
</dbReference>
<feature type="signal peptide" evidence="1">
    <location>
        <begin position="1"/>
        <end position="18"/>
    </location>
</feature>
<reference evidence="2 3" key="1">
    <citation type="submission" date="2019-05" db="EMBL/GenBank/DDBJ databases">
        <title>Genome sequencing of F202Z8.</title>
        <authorList>
            <person name="Kwon Y.M."/>
        </authorList>
    </citation>
    <scope>NUCLEOTIDE SEQUENCE [LARGE SCALE GENOMIC DNA]</scope>
    <source>
        <strain evidence="2 3">F202Z8</strain>
    </source>
</reference>
<evidence type="ECO:0000256" key="1">
    <source>
        <dbReference type="SAM" id="SignalP"/>
    </source>
</evidence>
<dbReference type="AlphaFoldDB" id="A0A5B7SUI1"/>
<dbReference type="RefSeq" id="WP_138853282.1">
    <property type="nucleotide sequence ID" value="NZ_CP040710.1"/>
</dbReference>
<dbReference type="Proteomes" id="UP000310017">
    <property type="component" value="Chromosome"/>
</dbReference>
<feature type="chain" id="PRO_5022962512" evidence="1">
    <location>
        <begin position="19"/>
        <end position="197"/>
    </location>
</feature>
<keyword evidence="1" id="KW-0732">Signal</keyword>
<name>A0A5B7SUI1_9FLAO</name>
<accession>A0A5B7SUI1</accession>
<evidence type="ECO:0000313" key="3">
    <source>
        <dbReference type="Proteomes" id="UP000310017"/>
    </source>
</evidence>
<protein>
    <submittedName>
        <fullName evidence="2">Uncharacterized protein</fullName>
    </submittedName>
</protein>
<keyword evidence="3" id="KW-1185">Reference proteome</keyword>
<organism evidence="2 3">
    <name type="scientific">Aggregatimonas sangjinii</name>
    <dbReference type="NCBI Taxonomy" id="2583587"/>
    <lineage>
        <taxon>Bacteria</taxon>
        <taxon>Pseudomonadati</taxon>
        <taxon>Bacteroidota</taxon>
        <taxon>Flavobacteriia</taxon>
        <taxon>Flavobacteriales</taxon>
        <taxon>Flavobacteriaceae</taxon>
        <taxon>Aggregatimonas</taxon>
    </lineage>
</organism>
<dbReference type="OrthoDB" id="1444023at2"/>
<evidence type="ECO:0000313" key="2">
    <source>
        <dbReference type="EMBL" id="QCX00939.1"/>
    </source>
</evidence>